<organism evidence="2 3">
    <name type="scientific">Sphaerobolus stellatus (strain SS14)</name>
    <dbReference type="NCBI Taxonomy" id="990650"/>
    <lineage>
        <taxon>Eukaryota</taxon>
        <taxon>Fungi</taxon>
        <taxon>Dikarya</taxon>
        <taxon>Basidiomycota</taxon>
        <taxon>Agaricomycotina</taxon>
        <taxon>Agaricomycetes</taxon>
        <taxon>Phallomycetidae</taxon>
        <taxon>Geastrales</taxon>
        <taxon>Sphaerobolaceae</taxon>
        <taxon>Sphaerobolus</taxon>
    </lineage>
</organism>
<feature type="compositionally biased region" description="Basic and acidic residues" evidence="1">
    <location>
        <begin position="45"/>
        <end position="80"/>
    </location>
</feature>
<name>A0A0C9VGS6_SPHS4</name>
<keyword evidence="3" id="KW-1185">Reference proteome</keyword>
<accession>A0A0C9VGS6</accession>
<protein>
    <submittedName>
        <fullName evidence="2">Uncharacterized protein</fullName>
    </submittedName>
</protein>
<dbReference type="PANTHER" id="PTHR22093:SF0">
    <property type="entry name" value="LEUKOCYTE RECEPTOR CLUSTER MEMBER 1"/>
    <property type="match status" value="1"/>
</dbReference>
<feature type="compositionally biased region" description="Low complexity" evidence="1">
    <location>
        <begin position="156"/>
        <end position="166"/>
    </location>
</feature>
<dbReference type="EMBL" id="KN837142">
    <property type="protein sequence ID" value="KIJ40632.1"/>
    <property type="molecule type" value="Genomic_DNA"/>
</dbReference>
<dbReference type="InterPro" id="IPR039875">
    <property type="entry name" value="LENG1-like"/>
</dbReference>
<feature type="region of interest" description="Disordered" evidence="1">
    <location>
        <begin position="156"/>
        <end position="206"/>
    </location>
</feature>
<gene>
    <name evidence="2" type="ORF">M422DRAFT_256322</name>
</gene>
<evidence type="ECO:0000256" key="1">
    <source>
        <dbReference type="SAM" id="MobiDB-lite"/>
    </source>
</evidence>
<proteinExistence type="predicted"/>
<dbReference type="HOGENOM" id="CLU_1332695_0_0_1"/>
<dbReference type="AlphaFoldDB" id="A0A0C9VGS6"/>
<evidence type="ECO:0000313" key="3">
    <source>
        <dbReference type="Proteomes" id="UP000054279"/>
    </source>
</evidence>
<sequence length="206" mass="23471">MGVTAATRRGVTLSNRKPRHNQPPTETMGKLNIAHHRSYYPYRSDNIERFKRDEEARQKENREEGRMRFADPEARLDLLRGRSGSKKARKKDEDKIPEPQPVPTLQSISISSGHINPFAEIEQISEDLPEEKRMKDLSWKAVADPLASINSQLLSRTYTSTSSSSSAPRIQAPANTTEARIHRESSGQAQAMERIRKRSERKNVKP</sequence>
<dbReference type="OrthoDB" id="2159131at2759"/>
<dbReference type="Proteomes" id="UP000054279">
    <property type="component" value="Unassembled WGS sequence"/>
</dbReference>
<feature type="region of interest" description="Disordered" evidence="1">
    <location>
        <begin position="1"/>
        <end position="108"/>
    </location>
</feature>
<dbReference type="PANTHER" id="PTHR22093">
    <property type="entry name" value="LEUKOCYTE RECEPTOR CLUSTER LRC MEMBER 1"/>
    <property type="match status" value="1"/>
</dbReference>
<reference evidence="2 3" key="1">
    <citation type="submission" date="2014-06" db="EMBL/GenBank/DDBJ databases">
        <title>Evolutionary Origins and Diversification of the Mycorrhizal Mutualists.</title>
        <authorList>
            <consortium name="DOE Joint Genome Institute"/>
            <consortium name="Mycorrhizal Genomics Consortium"/>
            <person name="Kohler A."/>
            <person name="Kuo A."/>
            <person name="Nagy L.G."/>
            <person name="Floudas D."/>
            <person name="Copeland A."/>
            <person name="Barry K.W."/>
            <person name="Cichocki N."/>
            <person name="Veneault-Fourrey C."/>
            <person name="LaButti K."/>
            <person name="Lindquist E.A."/>
            <person name="Lipzen A."/>
            <person name="Lundell T."/>
            <person name="Morin E."/>
            <person name="Murat C."/>
            <person name="Riley R."/>
            <person name="Ohm R."/>
            <person name="Sun H."/>
            <person name="Tunlid A."/>
            <person name="Henrissat B."/>
            <person name="Grigoriev I.V."/>
            <person name="Hibbett D.S."/>
            <person name="Martin F."/>
        </authorList>
    </citation>
    <scope>NUCLEOTIDE SEQUENCE [LARGE SCALE GENOMIC DNA]</scope>
    <source>
        <strain evidence="2 3">SS14</strain>
    </source>
</reference>
<evidence type="ECO:0000313" key="2">
    <source>
        <dbReference type="EMBL" id="KIJ40632.1"/>
    </source>
</evidence>